<dbReference type="AlphaFoldDB" id="A0A0E9TQ79"/>
<dbReference type="EMBL" id="GBXM01053704">
    <property type="protein sequence ID" value="JAH54873.1"/>
    <property type="molecule type" value="Transcribed_RNA"/>
</dbReference>
<reference evidence="1" key="2">
    <citation type="journal article" date="2015" name="Fish Shellfish Immunol.">
        <title>Early steps in the European eel (Anguilla anguilla)-Vibrio vulnificus interaction in the gills: Role of the RtxA13 toxin.</title>
        <authorList>
            <person name="Callol A."/>
            <person name="Pajuelo D."/>
            <person name="Ebbesson L."/>
            <person name="Teles M."/>
            <person name="MacKenzie S."/>
            <person name="Amaro C."/>
        </authorList>
    </citation>
    <scope>NUCLEOTIDE SEQUENCE</scope>
</reference>
<reference evidence="1" key="1">
    <citation type="submission" date="2014-11" db="EMBL/GenBank/DDBJ databases">
        <authorList>
            <person name="Amaro Gonzalez C."/>
        </authorList>
    </citation>
    <scope>NUCLEOTIDE SEQUENCE</scope>
</reference>
<proteinExistence type="predicted"/>
<protein>
    <submittedName>
        <fullName evidence="1">Uncharacterized protein</fullName>
    </submittedName>
</protein>
<name>A0A0E9TQ79_ANGAN</name>
<accession>A0A0E9TQ79</accession>
<organism evidence="1">
    <name type="scientific">Anguilla anguilla</name>
    <name type="common">European freshwater eel</name>
    <name type="synonym">Muraena anguilla</name>
    <dbReference type="NCBI Taxonomy" id="7936"/>
    <lineage>
        <taxon>Eukaryota</taxon>
        <taxon>Metazoa</taxon>
        <taxon>Chordata</taxon>
        <taxon>Craniata</taxon>
        <taxon>Vertebrata</taxon>
        <taxon>Euteleostomi</taxon>
        <taxon>Actinopterygii</taxon>
        <taxon>Neopterygii</taxon>
        <taxon>Teleostei</taxon>
        <taxon>Anguilliformes</taxon>
        <taxon>Anguillidae</taxon>
        <taxon>Anguilla</taxon>
    </lineage>
</organism>
<evidence type="ECO:0000313" key="1">
    <source>
        <dbReference type="EMBL" id="JAH54873.1"/>
    </source>
</evidence>
<sequence>MPPLELSDVSFTISHCRLGSRVPETTSPTPGVKDDEVSSSDEIVKVWPTAACVCARACTCVGVSGCVRVYACGCVRVFWMG</sequence>